<name>A0A6J8BVW5_MYTCO</name>
<evidence type="ECO:0000259" key="2">
    <source>
        <dbReference type="Pfam" id="PF00632"/>
    </source>
</evidence>
<evidence type="ECO:0000313" key="4">
    <source>
        <dbReference type="Proteomes" id="UP000507470"/>
    </source>
</evidence>
<accession>A0A6J8BVW5</accession>
<keyword evidence="1" id="KW-0833">Ubl conjugation pathway</keyword>
<evidence type="ECO:0000313" key="3">
    <source>
        <dbReference type="EMBL" id="CAC5387040.1"/>
    </source>
</evidence>
<dbReference type="GO" id="GO:0004842">
    <property type="term" value="F:ubiquitin-protein transferase activity"/>
    <property type="evidence" value="ECO:0007669"/>
    <property type="project" value="InterPro"/>
</dbReference>
<evidence type="ECO:0000256" key="1">
    <source>
        <dbReference type="ARBA" id="ARBA00022786"/>
    </source>
</evidence>
<dbReference type="AlphaFoldDB" id="A0A6J8BVW5"/>
<dbReference type="OrthoDB" id="5986703at2759"/>
<organism evidence="3 4">
    <name type="scientific">Mytilus coruscus</name>
    <name type="common">Sea mussel</name>
    <dbReference type="NCBI Taxonomy" id="42192"/>
    <lineage>
        <taxon>Eukaryota</taxon>
        <taxon>Metazoa</taxon>
        <taxon>Spiralia</taxon>
        <taxon>Lophotrochozoa</taxon>
        <taxon>Mollusca</taxon>
        <taxon>Bivalvia</taxon>
        <taxon>Autobranchia</taxon>
        <taxon>Pteriomorphia</taxon>
        <taxon>Mytilida</taxon>
        <taxon>Mytiloidea</taxon>
        <taxon>Mytilidae</taxon>
        <taxon>Mytilinae</taxon>
        <taxon>Mytilus</taxon>
    </lineage>
</organism>
<dbReference type="InterPro" id="IPR000569">
    <property type="entry name" value="HECT_dom"/>
</dbReference>
<feature type="domain" description="HECT" evidence="2">
    <location>
        <begin position="306"/>
        <end position="408"/>
    </location>
</feature>
<dbReference type="InterPro" id="IPR035983">
    <property type="entry name" value="Hect_E3_ubiquitin_ligase"/>
</dbReference>
<keyword evidence="4" id="KW-1185">Reference proteome</keyword>
<proteinExistence type="predicted"/>
<dbReference type="Proteomes" id="UP000507470">
    <property type="component" value="Unassembled WGS sequence"/>
</dbReference>
<dbReference type="SUPFAM" id="SSF56204">
    <property type="entry name" value="Hect, E3 ligase catalytic domain"/>
    <property type="match status" value="1"/>
</dbReference>
<dbReference type="EMBL" id="CACVKT020003965">
    <property type="protein sequence ID" value="CAC5387040.1"/>
    <property type="molecule type" value="Genomic_DNA"/>
</dbReference>
<gene>
    <name evidence="3" type="ORF">MCOR_22416</name>
</gene>
<sequence length="435" mass="49580">MSNAVKNDILSEALKSSGIMDISGNEDEKHETLNDTTCEQEVFFKQSNSTLDPDPDPYLLPNLDLLETTLPLHVNFGSTSNLFNDYLDQYGAGEAMAPEYSNYTRILKIHQGNVLKEMIAYFKDPQIIKENLSIKRFTGPSRPENGEGSGLLRDVFTEFWSEFYLECTNGCMYKVPILRHDFQEEEWEAVGRIILKGYLDVGYFPVGISPTIIEECLYGKFLSSLLECFFHYILQSEVKCIKEAFEDFTSADKEELDDILGSHQSHSISTAENIKPLILEIANKELVQDPRFVVDAWKNVLKPLAHRVSQQELNSLYQSVVPNTKKVLDLLQFSDALSSGQANTIRFMKTFIRELDSEMIKLFLRYCTGSDLITKDIEESKIKIDYLHMEENIRGPIAHTCGCVLQLSDNFKSLPQFRSEFSNVLKSGVFIMDIV</sequence>
<dbReference type="Pfam" id="PF00632">
    <property type="entry name" value="HECT"/>
    <property type="match status" value="1"/>
</dbReference>
<reference evidence="3 4" key="1">
    <citation type="submission" date="2020-06" db="EMBL/GenBank/DDBJ databases">
        <authorList>
            <person name="Li R."/>
            <person name="Bekaert M."/>
        </authorList>
    </citation>
    <scope>NUCLEOTIDE SEQUENCE [LARGE SCALE GENOMIC DNA]</scope>
    <source>
        <strain evidence="4">wild</strain>
    </source>
</reference>
<protein>
    <recommendedName>
        <fullName evidence="2">HECT domain-containing protein</fullName>
    </recommendedName>
</protein>